<dbReference type="Pfam" id="PF01789">
    <property type="entry name" value="PsbP"/>
    <property type="match status" value="1"/>
</dbReference>
<dbReference type="GO" id="GO:0005509">
    <property type="term" value="F:calcium ion binding"/>
    <property type="evidence" value="ECO:0007669"/>
    <property type="project" value="InterPro"/>
</dbReference>
<dbReference type="PANTHER" id="PTHR31407:SF17">
    <property type="entry name" value="PSBP DOMAIN-CONTAINING PROTEIN 3, CHLOROPLASTIC"/>
    <property type="match status" value="1"/>
</dbReference>
<dbReference type="SUPFAM" id="SSF55724">
    <property type="entry name" value="Mog1p/PsbP-like"/>
    <property type="match status" value="1"/>
</dbReference>
<dbReference type="PANTHER" id="PTHR31407">
    <property type="match status" value="1"/>
</dbReference>
<feature type="domain" description="PsbP C-terminal" evidence="1">
    <location>
        <begin position="76"/>
        <end position="240"/>
    </location>
</feature>
<dbReference type="GO" id="GO:0015979">
    <property type="term" value="P:photosynthesis"/>
    <property type="evidence" value="ECO:0007669"/>
    <property type="project" value="InterPro"/>
</dbReference>
<dbReference type="Gene3D" id="3.40.1000.10">
    <property type="entry name" value="Mog1/PsbP, alpha/beta/alpha sandwich"/>
    <property type="match status" value="1"/>
</dbReference>
<evidence type="ECO:0000259" key="1">
    <source>
        <dbReference type="Pfam" id="PF01789"/>
    </source>
</evidence>
<dbReference type="GO" id="GO:0009654">
    <property type="term" value="C:photosystem II oxygen evolving complex"/>
    <property type="evidence" value="ECO:0007669"/>
    <property type="project" value="InterPro"/>
</dbReference>
<evidence type="ECO:0000313" key="2">
    <source>
        <dbReference type="EMBL" id="CAD8448470.1"/>
    </source>
</evidence>
<organism evidence="2">
    <name type="scientific">Micromonas pusilla</name>
    <name type="common">Picoplanktonic green alga</name>
    <name type="synonym">Chromulina pusilla</name>
    <dbReference type="NCBI Taxonomy" id="38833"/>
    <lineage>
        <taxon>Eukaryota</taxon>
        <taxon>Viridiplantae</taxon>
        <taxon>Chlorophyta</taxon>
        <taxon>Mamiellophyceae</taxon>
        <taxon>Mamiellales</taxon>
        <taxon>Mamiellaceae</taxon>
        <taxon>Micromonas</taxon>
    </lineage>
</organism>
<proteinExistence type="predicted"/>
<name>A0A7S0DA95_MICPS</name>
<dbReference type="AlphaFoldDB" id="A0A7S0DA95"/>
<dbReference type="GO" id="GO:0019898">
    <property type="term" value="C:extrinsic component of membrane"/>
    <property type="evidence" value="ECO:0007669"/>
    <property type="project" value="InterPro"/>
</dbReference>
<accession>A0A7S0DA95</accession>
<dbReference type="InterPro" id="IPR016123">
    <property type="entry name" value="Mog1/PsbP_a/b/a-sand"/>
</dbReference>
<protein>
    <recommendedName>
        <fullName evidence="1">PsbP C-terminal domain-containing protein</fullName>
    </recommendedName>
</protein>
<gene>
    <name evidence="2" type="ORF">MSP1401_LOCUS10631</name>
</gene>
<dbReference type="InterPro" id="IPR002683">
    <property type="entry name" value="PsbP_C"/>
</dbReference>
<sequence length="247" mass="26734">MASCVSSLATARVSTKPRVSSRPGVTSTICRAQSEPRDAEVASVALPRRALFAAAALASLAPCRSARADAVPASAQMKEYRDEQDKYAFSVPSEWVQAEGVTSEDPRSTRRVVAFYPPDQPEINVNVVATSLGADYPKMGSFGSPDEFAYGVAAGMTRPKPREGPKQFSYVVDAKAVDAKYALEYTVERPTEGFYQHLYSVVGIGYNGRVNRLFTLTAVCPEDKYAEAADVLKKIAATFETPPTLYP</sequence>
<dbReference type="EMBL" id="HBEN01012772">
    <property type="protein sequence ID" value="CAD8448470.1"/>
    <property type="molecule type" value="Transcribed_RNA"/>
</dbReference>
<reference evidence="2" key="1">
    <citation type="submission" date="2021-01" db="EMBL/GenBank/DDBJ databases">
        <authorList>
            <person name="Corre E."/>
            <person name="Pelletier E."/>
            <person name="Niang G."/>
            <person name="Scheremetjew M."/>
            <person name="Finn R."/>
            <person name="Kale V."/>
            <person name="Holt S."/>
            <person name="Cochrane G."/>
            <person name="Meng A."/>
            <person name="Brown T."/>
            <person name="Cohen L."/>
        </authorList>
    </citation>
    <scope>NUCLEOTIDE SEQUENCE</scope>
    <source>
        <strain evidence="2">CCAC1681</strain>
    </source>
</reference>